<accession>A0ABZ0YWX9</accession>
<name>A0ABZ0YWX9_9GAMM</name>
<evidence type="ECO:0008006" key="3">
    <source>
        <dbReference type="Google" id="ProtNLM"/>
    </source>
</evidence>
<reference evidence="1 2" key="1">
    <citation type="submission" date="2023-11" db="EMBL/GenBank/DDBJ databases">
        <title>MicrobeMod: A computational toolkit for identifying prokaryotic methylation and restriction-modification with nanopore sequencing.</title>
        <authorList>
            <person name="Crits-Christoph A."/>
            <person name="Kang S.C."/>
            <person name="Lee H."/>
            <person name="Ostrov N."/>
        </authorList>
    </citation>
    <scope>NUCLEOTIDE SEQUENCE [LARGE SCALE GENOMIC DNA]</scope>
    <source>
        <strain evidence="1 2">ATCC 49870</strain>
    </source>
</reference>
<evidence type="ECO:0000313" key="1">
    <source>
        <dbReference type="EMBL" id="WQH16678.1"/>
    </source>
</evidence>
<sequence length="355" mass="38949">MNRRRFIQLAGASATSLSLDRLIAAEERPPIDASASMSNMTWRKSPDFLDQALSGGQVVGLGEAHWYPGLIRYQHELVCAPELAGRLTDLVLECGNRRHQALLDAYLDGAEAFDGAPIDEQRLLAIRLDSLSFPAWMSPSHGQLFARLRATNLARPAGERIRVHLAEPAFDWGDLAGEDDWWAINRQRDEAFFRYLEARFTPAGGRGVVVLCGARHLLKGDGGDAGPGMPREPLGRLMAHHQPGRLLSIWPSTSGDESEVAALVGRPPDRWPAIASVADRPQSAGRVLPPPFDDVGEVAPSRHVDACLYAGPQQRSMQCDPVIGRGEWPERLRARAHVLPARLREAVSRLLESLG</sequence>
<protein>
    <recommendedName>
        <fullName evidence="3">Haem-binding uptake Tiki superfamily ChaN domain-containing protein</fullName>
    </recommendedName>
</protein>
<evidence type="ECO:0000313" key="2">
    <source>
        <dbReference type="Proteomes" id="UP001327459"/>
    </source>
</evidence>
<dbReference type="EMBL" id="CP140153">
    <property type="protein sequence ID" value="WQH16678.1"/>
    <property type="molecule type" value="Genomic_DNA"/>
</dbReference>
<dbReference type="Proteomes" id="UP001327459">
    <property type="component" value="Chromosome"/>
</dbReference>
<gene>
    <name evidence="1" type="ORF">SR882_01905</name>
</gene>
<dbReference type="RefSeq" id="WP_322521667.1">
    <property type="nucleotide sequence ID" value="NZ_CP140153.1"/>
</dbReference>
<organism evidence="1 2">
    <name type="scientific">Guyparkeria halophila</name>
    <dbReference type="NCBI Taxonomy" id="47960"/>
    <lineage>
        <taxon>Bacteria</taxon>
        <taxon>Pseudomonadati</taxon>
        <taxon>Pseudomonadota</taxon>
        <taxon>Gammaproteobacteria</taxon>
        <taxon>Chromatiales</taxon>
        <taxon>Thioalkalibacteraceae</taxon>
        <taxon>Guyparkeria</taxon>
    </lineage>
</organism>
<keyword evidence="2" id="KW-1185">Reference proteome</keyword>
<dbReference type="SUPFAM" id="SSF159501">
    <property type="entry name" value="EreA/ChaN-like"/>
    <property type="match status" value="1"/>
</dbReference>
<proteinExistence type="predicted"/>